<evidence type="ECO:0000259" key="3">
    <source>
        <dbReference type="Pfam" id="PF09073"/>
    </source>
</evidence>
<evidence type="ECO:0000256" key="1">
    <source>
        <dbReference type="ARBA" id="ARBA00023054"/>
    </source>
</evidence>
<feature type="compositionally biased region" description="Gly residues" evidence="2">
    <location>
        <begin position="409"/>
        <end position="418"/>
    </location>
</feature>
<feature type="compositionally biased region" description="Basic and acidic residues" evidence="2">
    <location>
        <begin position="193"/>
        <end position="214"/>
    </location>
</feature>
<dbReference type="EMBL" id="CAJVRL010000087">
    <property type="protein sequence ID" value="CAG8958992.1"/>
    <property type="molecule type" value="Genomic_DNA"/>
</dbReference>
<feature type="compositionally biased region" description="Low complexity" evidence="2">
    <location>
        <begin position="286"/>
        <end position="296"/>
    </location>
</feature>
<feature type="region of interest" description="Disordered" evidence="2">
    <location>
        <begin position="366"/>
        <end position="439"/>
    </location>
</feature>
<dbReference type="Pfam" id="PF09073">
    <property type="entry name" value="BUD22"/>
    <property type="match status" value="1"/>
</dbReference>
<dbReference type="GO" id="GO:0030490">
    <property type="term" value="P:maturation of SSU-rRNA"/>
    <property type="evidence" value="ECO:0007669"/>
    <property type="project" value="TreeGrafter"/>
</dbReference>
<sequence length="473" mass="51836">MPKRKRVTPDSPADPIQRKKEEIREHFTQSQKLLHRALKTPKGFARQKLGKRLQNAKAKGVEGLEDRKRINREIEALKTLEIEKIAEKYLCKTICKVKKMADAVCLPEEIREKAAGKDGQGDELPDEMIKARNNVTSGMLKTPSVQVVMGEIMKGFYMVMEIPMPEQQAKGKGKRDTVPPTNTKVKSTANRNVGEEMKAAKVKHDSISESDLRSWDGISDAEEEPQQPRRRKAIESDQESDLDSDALSKFENRLGSSDSESDSELEAESSIKRTKVSSHTEDRPLDLSLSPSLSPQPERKSRSKPLKAKPPTKKTTFLPTLFGGYFSGSESDGSDIEELESIAPVGKKNRPGQMARRAIWEKKFGQGANHIKTGQGSVAEVTGRDDGCDGKRGAEGKNSGRGRGRGRGGQKFGAGAGRTSGATGENVGPLGDGKRGLGKKDDAGVLHASWQAAKKAKDMQKTAKFEGKKVTFD</sequence>
<dbReference type="OrthoDB" id="3364872at2759"/>
<keyword evidence="1" id="KW-0175">Coiled coil</keyword>
<dbReference type="Proteomes" id="UP000696280">
    <property type="component" value="Unassembled WGS sequence"/>
</dbReference>
<accession>A0A9N9L8N6</accession>
<dbReference type="InterPro" id="IPR015158">
    <property type="entry name" value="Bud22_dom"/>
</dbReference>
<organism evidence="4 5">
    <name type="scientific">Hymenoscyphus fraxineus</name>
    <dbReference type="NCBI Taxonomy" id="746836"/>
    <lineage>
        <taxon>Eukaryota</taxon>
        <taxon>Fungi</taxon>
        <taxon>Dikarya</taxon>
        <taxon>Ascomycota</taxon>
        <taxon>Pezizomycotina</taxon>
        <taxon>Leotiomycetes</taxon>
        <taxon>Helotiales</taxon>
        <taxon>Helotiaceae</taxon>
        <taxon>Hymenoscyphus</taxon>
    </lineage>
</organism>
<feature type="compositionally biased region" description="Basic and acidic residues" evidence="2">
    <location>
        <begin position="382"/>
        <end position="395"/>
    </location>
</feature>
<protein>
    <recommendedName>
        <fullName evidence="3">Bud22 domain-containing protein</fullName>
    </recommendedName>
</protein>
<feature type="region of interest" description="Disordered" evidence="2">
    <location>
        <begin position="1"/>
        <end position="23"/>
    </location>
</feature>
<gene>
    <name evidence="4" type="ORF">HYFRA_00012151</name>
</gene>
<dbReference type="PANTHER" id="PTHR23325">
    <property type="entry name" value="SERUM RESPONSE FACTOR-BINDING"/>
    <property type="match status" value="1"/>
</dbReference>
<dbReference type="PANTHER" id="PTHR23325:SF1">
    <property type="entry name" value="SERUM RESPONSE FACTOR-BINDING PROTEIN 1"/>
    <property type="match status" value="1"/>
</dbReference>
<dbReference type="GO" id="GO:0005634">
    <property type="term" value="C:nucleus"/>
    <property type="evidence" value="ECO:0007669"/>
    <property type="project" value="TreeGrafter"/>
</dbReference>
<evidence type="ECO:0000313" key="5">
    <source>
        <dbReference type="Proteomes" id="UP000696280"/>
    </source>
</evidence>
<feature type="domain" description="Bud22" evidence="3">
    <location>
        <begin position="28"/>
        <end position="473"/>
    </location>
</feature>
<evidence type="ECO:0000256" key="2">
    <source>
        <dbReference type="SAM" id="MobiDB-lite"/>
    </source>
</evidence>
<comment type="caution">
    <text evidence="4">The sequence shown here is derived from an EMBL/GenBank/DDBJ whole genome shotgun (WGS) entry which is preliminary data.</text>
</comment>
<dbReference type="GO" id="GO:0030686">
    <property type="term" value="C:90S preribosome"/>
    <property type="evidence" value="ECO:0007669"/>
    <property type="project" value="TreeGrafter"/>
</dbReference>
<evidence type="ECO:0000313" key="4">
    <source>
        <dbReference type="EMBL" id="CAG8958992.1"/>
    </source>
</evidence>
<feature type="region of interest" description="Disordered" evidence="2">
    <location>
        <begin position="167"/>
        <end position="354"/>
    </location>
</feature>
<keyword evidence="5" id="KW-1185">Reference proteome</keyword>
<name>A0A9N9L8N6_9HELO</name>
<feature type="compositionally biased region" description="Low complexity" evidence="2">
    <location>
        <begin position="313"/>
        <end position="331"/>
    </location>
</feature>
<dbReference type="AlphaFoldDB" id="A0A9N9L8N6"/>
<reference evidence="4" key="1">
    <citation type="submission" date="2021-07" db="EMBL/GenBank/DDBJ databases">
        <authorList>
            <person name="Durling M."/>
        </authorList>
    </citation>
    <scope>NUCLEOTIDE SEQUENCE</scope>
</reference>
<feature type="compositionally biased region" description="Basic residues" evidence="2">
    <location>
        <begin position="301"/>
        <end position="312"/>
    </location>
</feature>
<feature type="compositionally biased region" description="Polar residues" evidence="2">
    <location>
        <begin position="179"/>
        <end position="191"/>
    </location>
</feature>
<dbReference type="InterPro" id="IPR037393">
    <property type="entry name" value="Bud22/SRFB1"/>
</dbReference>
<proteinExistence type="predicted"/>